<gene>
    <name evidence="1" type="ORF">QAD02_013613</name>
</gene>
<evidence type="ECO:0000313" key="2">
    <source>
        <dbReference type="Proteomes" id="UP001239111"/>
    </source>
</evidence>
<accession>A0ACC2P316</accession>
<name>A0ACC2P316_9HYME</name>
<sequence length="106" mass="11901">MCILDRIRSKLPTATVFEKIIVGKAGQEQNDQMTGSKDPRNNKVNILIPASVNEEGLDVGKDDQIVSIFEPELLPDLFRKRVVQVENEVADLLFYGLKGKKCEKVD</sequence>
<evidence type="ECO:0000313" key="1">
    <source>
        <dbReference type="EMBL" id="KAJ8677826.1"/>
    </source>
</evidence>
<organism evidence="1 2">
    <name type="scientific">Eretmocerus hayati</name>
    <dbReference type="NCBI Taxonomy" id="131215"/>
    <lineage>
        <taxon>Eukaryota</taxon>
        <taxon>Metazoa</taxon>
        <taxon>Ecdysozoa</taxon>
        <taxon>Arthropoda</taxon>
        <taxon>Hexapoda</taxon>
        <taxon>Insecta</taxon>
        <taxon>Pterygota</taxon>
        <taxon>Neoptera</taxon>
        <taxon>Endopterygota</taxon>
        <taxon>Hymenoptera</taxon>
        <taxon>Apocrita</taxon>
        <taxon>Proctotrupomorpha</taxon>
        <taxon>Chalcidoidea</taxon>
        <taxon>Aphelinidae</taxon>
        <taxon>Aphelininae</taxon>
        <taxon>Eretmocerus</taxon>
    </lineage>
</organism>
<reference evidence="1" key="1">
    <citation type="submission" date="2023-04" db="EMBL/GenBank/DDBJ databases">
        <title>A chromosome-level genome assembly of the parasitoid wasp Eretmocerus hayati.</title>
        <authorList>
            <person name="Zhong Y."/>
            <person name="Liu S."/>
            <person name="Liu Y."/>
        </authorList>
    </citation>
    <scope>NUCLEOTIDE SEQUENCE</scope>
    <source>
        <strain evidence="1">ZJU_SS_LIU_2023</strain>
    </source>
</reference>
<protein>
    <submittedName>
        <fullName evidence="1">Uncharacterized protein</fullName>
    </submittedName>
</protein>
<proteinExistence type="predicted"/>
<keyword evidence="2" id="KW-1185">Reference proteome</keyword>
<dbReference type="Proteomes" id="UP001239111">
    <property type="component" value="Chromosome 2"/>
</dbReference>
<dbReference type="EMBL" id="CM056742">
    <property type="protein sequence ID" value="KAJ8677826.1"/>
    <property type="molecule type" value="Genomic_DNA"/>
</dbReference>
<comment type="caution">
    <text evidence="1">The sequence shown here is derived from an EMBL/GenBank/DDBJ whole genome shotgun (WGS) entry which is preliminary data.</text>
</comment>